<evidence type="ECO:0000256" key="1">
    <source>
        <dbReference type="SAM" id="MobiDB-lite"/>
    </source>
</evidence>
<organism evidence="3 4">
    <name type="scientific">Parnassius mnemosyne</name>
    <name type="common">clouded apollo</name>
    <dbReference type="NCBI Taxonomy" id="213953"/>
    <lineage>
        <taxon>Eukaryota</taxon>
        <taxon>Metazoa</taxon>
        <taxon>Ecdysozoa</taxon>
        <taxon>Arthropoda</taxon>
        <taxon>Hexapoda</taxon>
        <taxon>Insecta</taxon>
        <taxon>Pterygota</taxon>
        <taxon>Neoptera</taxon>
        <taxon>Endopterygota</taxon>
        <taxon>Lepidoptera</taxon>
        <taxon>Glossata</taxon>
        <taxon>Ditrysia</taxon>
        <taxon>Papilionoidea</taxon>
        <taxon>Papilionidae</taxon>
        <taxon>Parnassiinae</taxon>
        <taxon>Parnassini</taxon>
        <taxon>Parnassius</taxon>
        <taxon>Driopa</taxon>
    </lineage>
</organism>
<keyword evidence="2" id="KW-1133">Transmembrane helix</keyword>
<reference evidence="3 4" key="1">
    <citation type="submission" date="2023-11" db="EMBL/GenBank/DDBJ databases">
        <authorList>
            <person name="Hedman E."/>
            <person name="Englund M."/>
            <person name="Stromberg M."/>
            <person name="Nyberg Akerstrom W."/>
            <person name="Nylinder S."/>
            <person name="Jareborg N."/>
            <person name="Kallberg Y."/>
            <person name="Kronander E."/>
        </authorList>
    </citation>
    <scope>NUCLEOTIDE SEQUENCE [LARGE SCALE GENOMIC DNA]</scope>
</reference>
<comment type="caution">
    <text evidence="3">The sequence shown here is derived from an EMBL/GenBank/DDBJ whole genome shotgun (WGS) entry which is preliminary data.</text>
</comment>
<gene>
    <name evidence="3" type="ORF">PARMNEM_LOCUS20939</name>
</gene>
<keyword evidence="2" id="KW-0812">Transmembrane</keyword>
<feature type="region of interest" description="Disordered" evidence="1">
    <location>
        <begin position="61"/>
        <end position="101"/>
    </location>
</feature>
<feature type="compositionally biased region" description="Polar residues" evidence="1">
    <location>
        <begin position="61"/>
        <end position="91"/>
    </location>
</feature>
<dbReference type="AlphaFoldDB" id="A0AAV1M5L8"/>
<accession>A0AAV1M5L8</accession>
<sequence>MPETSGIIIFALWYLGIAFNYAIEKYYNKSRNQENDNEKQDMTPIERLIMKSQEVIETSSLFNDVPSSLSGTPDENNTNKIKSDSNYSNAEVSDAKEPEPIQTAVESNQEFLHEEILEESPEYYENEE</sequence>
<keyword evidence="4" id="KW-1185">Reference proteome</keyword>
<proteinExistence type="predicted"/>
<feature type="transmembrane region" description="Helical" evidence="2">
    <location>
        <begin position="6"/>
        <end position="23"/>
    </location>
</feature>
<keyword evidence="2" id="KW-0472">Membrane</keyword>
<name>A0AAV1M5L8_9NEOP</name>
<evidence type="ECO:0000313" key="3">
    <source>
        <dbReference type="EMBL" id="CAK1602433.1"/>
    </source>
</evidence>
<dbReference type="Proteomes" id="UP001314205">
    <property type="component" value="Unassembled WGS sequence"/>
</dbReference>
<protein>
    <submittedName>
        <fullName evidence="3">Uncharacterized protein</fullName>
    </submittedName>
</protein>
<dbReference type="EMBL" id="CAVLGL010000137">
    <property type="protein sequence ID" value="CAK1602433.1"/>
    <property type="molecule type" value="Genomic_DNA"/>
</dbReference>
<evidence type="ECO:0000313" key="4">
    <source>
        <dbReference type="Proteomes" id="UP001314205"/>
    </source>
</evidence>
<evidence type="ECO:0000256" key="2">
    <source>
        <dbReference type="SAM" id="Phobius"/>
    </source>
</evidence>